<dbReference type="AlphaFoldDB" id="A0A8X6FPP6"/>
<evidence type="ECO:0000256" key="1">
    <source>
        <dbReference type="SAM" id="MobiDB-lite"/>
    </source>
</evidence>
<keyword evidence="2" id="KW-1133">Transmembrane helix</keyword>
<organism evidence="3 4">
    <name type="scientific">Trichonephila clavata</name>
    <name type="common">Joro spider</name>
    <name type="synonym">Nephila clavata</name>
    <dbReference type="NCBI Taxonomy" id="2740835"/>
    <lineage>
        <taxon>Eukaryota</taxon>
        <taxon>Metazoa</taxon>
        <taxon>Ecdysozoa</taxon>
        <taxon>Arthropoda</taxon>
        <taxon>Chelicerata</taxon>
        <taxon>Arachnida</taxon>
        <taxon>Araneae</taxon>
        <taxon>Araneomorphae</taxon>
        <taxon>Entelegynae</taxon>
        <taxon>Araneoidea</taxon>
        <taxon>Nephilidae</taxon>
        <taxon>Trichonephila</taxon>
    </lineage>
</organism>
<dbReference type="OrthoDB" id="2544694at2759"/>
<proteinExistence type="predicted"/>
<feature type="transmembrane region" description="Helical" evidence="2">
    <location>
        <begin position="37"/>
        <end position="57"/>
    </location>
</feature>
<dbReference type="EMBL" id="BMAO01032885">
    <property type="protein sequence ID" value="GFQ85452.1"/>
    <property type="molecule type" value="Genomic_DNA"/>
</dbReference>
<feature type="compositionally biased region" description="Polar residues" evidence="1">
    <location>
        <begin position="87"/>
        <end position="97"/>
    </location>
</feature>
<feature type="region of interest" description="Disordered" evidence="1">
    <location>
        <begin position="87"/>
        <end position="113"/>
    </location>
</feature>
<keyword evidence="2" id="KW-0472">Membrane</keyword>
<evidence type="ECO:0000313" key="3">
    <source>
        <dbReference type="EMBL" id="GFQ85452.1"/>
    </source>
</evidence>
<protein>
    <submittedName>
        <fullName evidence="3">Organic cation transporter 1</fullName>
    </submittedName>
</protein>
<feature type="compositionally biased region" description="Basic and acidic residues" evidence="1">
    <location>
        <begin position="104"/>
        <end position="113"/>
    </location>
</feature>
<reference evidence="3" key="1">
    <citation type="submission" date="2020-07" db="EMBL/GenBank/DDBJ databases">
        <title>Multicomponent nature underlies the extraordinary mechanical properties of spider dragline silk.</title>
        <authorList>
            <person name="Kono N."/>
            <person name="Nakamura H."/>
            <person name="Mori M."/>
            <person name="Yoshida Y."/>
            <person name="Ohtoshi R."/>
            <person name="Malay A.D."/>
            <person name="Moran D.A.P."/>
            <person name="Tomita M."/>
            <person name="Numata K."/>
            <person name="Arakawa K."/>
        </authorList>
    </citation>
    <scope>NUCLEOTIDE SEQUENCE</scope>
</reference>
<name>A0A8X6FPP6_TRICU</name>
<evidence type="ECO:0000313" key="4">
    <source>
        <dbReference type="Proteomes" id="UP000887116"/>
    </source>
</evidence>
<comment type="caution">
    <text evidence="3">The sequence shown here is derived from an EMBL/GenBank/DDBJ whole genome shotgun (WGS) entry which is preliminary data.</text>
</comment>
<sequence length="113" mass="12577">MYLSNGASNRTHDLSWSIANNNLLTMTTGYLAVIAKYIPFLIIGLINLLAGLSAILLPETLNEILPQTIQDAEKFGKEQKCFSCNSRRMSSDSFQEEQSPKLLNDCEKDTYAA</sequence>
<accession>A0A8X6FPP6</accession>
<evidence type="ECO:0000256" key="2">
    <source>
        <dbReference type="SAM" id="Phobius"/>
    </source>
</evidence>
<gene>
    <name evidence="3" type="primary">oct-1_5</name>
    <name evidence="3" type="ORF">TNCT_345561</name>
</gene>
<keyword evidence="2" id="KW-0812">Transmembrane</keyword>
<dbReference type="Proteomes" id="UP000887116">
    <property type="component" value="Unassembled WGS sequence"/>
</dbReference>
<keyword evidence="4" id="KW-1185">Reference proteome</keyword>